<dbReference type="Proteomes" id="UP000030418">
    <property type="component" value="Unassembled WGS sequence"/>
</dbReference>
<reference evidence="4 5" key="1">
    <citation type="submission" date="2014-08" db="EMBL/GenBank/DDBJ databases">
        <title>Chaperone-usher fimbriae in a diverse selection of Gallibacterium genomes.</title>
        <authorList>
            <person name="Kudirkiene E."/>
            <person name="Bager R.J."/>
            <person name="Johnson T.J."/>
            <person name="Bojesen A.M."/>
        </authorList>
    </citation>
    <scope>NUCLEOTIDE SEQUENCE [LARGE SCALE GENOMIC DNA]</scope>
    <source>
        <strain evidence="4 5">CCM5976</strain>
    </source>
</reference>
<dbReference type="PROSITE" id="PS51459">
    <property type="entry name" value="FIDO"/>
    <property type="match status" value="1"/>
</dbReference>
<dbReference type="PANTHER" id="PTHR13504">
    <property type="entry name" value="FIDO DOMAIN-CONTAINING PROTEIN DDB_G0283145"/>
    <property type="match status" value="1"/>
</dbReference>
<gene>
    <name evidence="4" type="ORF">P375_01775</name>
</gene>
<evidence type="ECO:0000313" key="4">
    <source>
        <dbReference type="EMBL" id="KGQ34035.1"/>
    </source>
</evidence>
<dbReference type="InterPro" id="IPR036597">
    <property type="entry name" value="Fido-like_dom_sf"/>
</dbReference>
<dbReference type="InterPro" id="IPR040198">
    <property type="entry name" value="Fido_containing"/>
</dbReference>
<dbReference type="SUPFAM" id="SSF46785">
    <property type="entry name" value="Winged helix' DNA-binding domain"/>
    <property type="match status" value="1"/>
</dbReference>
<keyword evidence="4" id="KW-0132">Cell division</keyword>
<dbReference type="InterPro" id="IPR003812">
    <property type="entry name" value="Fido"/>
</dbReference>
<evidence type="ECO:0000259" key="3">
    <source>
        <dbReference type="PROSITE" id="PS51459"/>
    </source>
</evidence>
<sequence length="219" mass="25239">LADRNQRTILFIPISPEKLEQGLDNLFEYINHNPTPILPKTAITHLEFEALHPFQDGNGRIGRMLITLMLWQAGAISEPHFYISGYFEEHKENYLALMRQVSENGDWIAWCEFFLQAIANQAHHNLTIAQSISDLYEKMKPIFSETLSSKWAMTVLDFVFTYPVFRGNQLSEKTEISPASANRFVRTLHDKGLLMLKEESAGRKSALYSFEPMMNLVRV</sequence>
<dbReference type="PANTHER" id="PTHR13504:SF38">
    <property type="entry name" value="FIDO DOMAIN-CONTAINING PROTEIN"/>
    <property type="match status" value="1"/>
</dbReference>
<accession>A0A0A2XUD6</accession>
<dbReference type="GO" id="GO:0051301">
    <property type="term" value="P:cell division"/>
    <property type="evidence" value="ECO:0007669"/>
    <property type="project" value="UniProtKB-KW"/>
</dbReference>
<dbReference type="Gene3D" id="1.10.3290.10">
    <property type="entry name" value="Fido-like domain"/>
    <property type="match status" value="1"/>
</dbReference>
<dbReference type="Pfam" id="PF02661">
    <property type="entry name" value="Fic"/>
    <property type="match status" value="1"/>
</dbReference>
<evidence type="ECO:0000313" key="5">
    <source>
        <dbReference type="Proteomes" id="UP000030418"/>
    </source>
</evidence>
<dbReference type="RefSeq" id="WP_039133662.1">
    <property type="nucleotide sequence ID" value="NZ_JPXY01000008.1"/>
</dbReference>
<feature type="binding site" evidence="2">
    <location>
        <begin position="56"/>
        <end position="63"/>
    </location>
    <ligand>
        <name>ATP</name>
        <dbReference type="ChEBI" id="CHEBI:30616"/>
    </ligand>
</feature>
<keyword evidence="2" id="KW-0067">ATP-binding</keyword>
<dbReference type="SUPFAM" id="SSF140931">
    <property type="entry name" value="Fic-like"/>
    <property type="match status" value="1"/>
</dbReference>
<keyword evidence="2" id="KW-0547">Nucleotide-binding</keyword>
<name>A0A0A2XUD6_9PAST</name>
<comment type="caution">
    <text evidence="4">The sequence shown here is derived from an EMBL/GenBank/DDBJ whole genome shotgun (WGS) entry which is preliminary data.</text>
</comment>
<dbReference type="EMBL" id="JPXY01000008">
    <property type="protein sequence ID" value="KGQ34035.1"/>
    <property type="molecule type" value="Genomic_DNA"/>
</dbReference>
<feature type="non-terminal residue" evidence="4">
    <location>
        <position position="1"/>
    </location>
</feature>
<dbReference type="AlphaFoldDB" id="A0A0A2XUD6"/>
<proteinExistence type="predicted"/>
<dbReference type="GO" id="GO:0005524">
    <property type="term" value="F:ATP binding"/>
    <property type="evidence" value="ECO:0007669"/>
    <property type="project" value="UniProtKB-KW"/>
</dbReference>
<feature type="domain" description="Fido" evidence="3">
    <location>
        <begin position="1"/>
        <end position="116"/>
    </location>
</feature>
<keyword evidence="5" id="KW-1185">Reference proteome</keyword>
<feature type="active site" evidence="1">
    <location>
        <position position="52"/>
    </location>
</feature>
<evidence type="ECO:0000256" key="2">
    <source>
        <dbReference type="PIRSR" id="PIRSR640198-2"/>
    </source>
</evidence>
<dbReference type="InterPro" id="IPR036390">
    <property type="entry name" value="WH_DNA-bd_sf"/>
</dbReference>
<protein>
    <submittedName>
        <fullName evidence="4">Cell division protein Fic</fullName>
    </submittedName>
</protein>
<keyword evidence="4" id="KW-0131">Cell cycle</keyword>
<organism evidence="4 5">
    <name type="scientific">Gallibacterium genomosp. 2</name>
    <dbReference type="NCBI Taxonomy" id="155517"/>
    <lineage>
        <taxon>Bacteria</taxon>
        <taxon>Pseudomonadati</taxon>
        <taxon>Pseudomonadota</taxon>
        <taxon>Gammaproteobacteria</taxon>
        <taxon>Pasteurellales</taxon>
        <taxon>Pasteurellaceae</taxon>
        <taxon>Gallibacterium</taxon>
    </lineage>
</organism>
<evidence type="ECO:0000256" key="1">
    <source>
        <dbReference type="PIRSR" id="PIRSR640198-1"/>
    </source>
</evidence>